<reference evidence="7" key="1">
    <citation type="journal article" date="2021" name="Proc. Natl. Acad. Sci. U.S.A.">
        <title>Three genomes in the algal genus Volvox reveal the fate of a haploid sex-determining region after a transition to homothallism.</title>
        <authorList>
            <person name="Yamamoto K."/>
            <person name="Hamaji T."/>
            <person name="Kawai-Toyooka H."/>
            <person name="Matsuzaki R."/>
            <person name="Takahashi F."/>
            <person name="Nishimura Y."/>
            <person name="Kawachi M."/>
            <person name="Noguchi H."/>
            <person name="Minakuchi Y."/>
            <person name="Umen J.G."/>
            <person name="Toyoda A."/>
            <person name="Nozaki H."/>
        </authorList>
    </citation>
    <scope>NUCLEOTIDE SEQUENCE</scope>
    <source>
        <strain evidence="7">NIES-3786</strain>
    </source>
</reference>
<comment type="caution">
    <text evidence="7">The sequence shown here is derived from an EMBL/GenBank/DDBJ whole genome shotgun (WGS) entry which is preliminary data.</text>
</comment>
<evidence type="ECO:0000256" key="6">
    <source>
        <dbReference type="ARBA" id="ARBA00022918"/>
    </source>
</evidence>
<dbReference type="SUPFAM" id="SSF56672">
    <property type="entry name" value="DNA/RNA polymerases"/>
    <property type="match status" value="1"/>
</dbReference>
<dbReference type="InterPro" id="IPR050951">
    <property type="entry name" value="Retrovirus_Pol_polyprotein"/>
</dbReference>
<dbReference type="InterPro" id="IPR041373">
    <property type="entry name" value="RT_RNaseH"/>
</dbReference>
<dbReference type="GO" id="GO:0004519">
    <property type="term" value="F:endonuclease activity"/>
    <property type="evidence" value="ECO:0007669"/>
    <property type="project" value="UniProtKB-KW"/>
</dbReference>
<dbReference type="GO" id="GO:0016787">
    <property type="term" value="F:hydrolase activity"/>
    <property type="evidence" value="ECO:0007669"/>
    <property type="project" value="UniProtKB-KW"/>
</dbReference>
<keyword evidence="4" id="KW-0255">Endonuclease</keyword>
<dbReference type="PANTHER" id="PTHR37984">
    <property type="entry name" value="PROTEIN CBG26694"/>
    <property type="match status" value="1"/>
</dbReference>
<name>A0A8J4G2N7_9CHLO</name>
<keyword evidence="1" id="KW-0808">Transferase</keyword>
<keyword evidence="6" id="KW-0695">RNA-directed DNA polymerase</keyword>
<dbReference type="OrthoDB" id="415724at2759"/>
<dbReference type="Pfam" id="PF17917">
    <property type="entry name" value="RT_RNaseH"/>
    <property type="match status" value="1"/>
</dbReference>
<keyword evidence="2" id="KW-0548">Nucleotidyltransferase</keyword>
<dbReference type="Proteomes" id="UP000747110">
    <property type="component" value="Unassembled WGS sequence"/>
</dbReference>
<gene>
    <name evidence="7" type="ORF">Vretifemale_4454</name>
</gene>
<evidence type="ECO:0000256" key="3">
    <source>
        <dbReference type="ARBA" id="ARBA00022722"/>
    </source>
</evidence>
<dbReference type="AlphaFoldDB" id="A0A8J4G2N7"/>
<evidence type="ECO:0000313" key="7">
    <source>
        <dbReference type="EMBL" id="GIL74560.1"/>
    </source>
</evidence>
<keyword evidence="8" id="KW-1185">Reference proteome</keyword>
<dbReference type="EMBL" id="BNCP01000006">
    <property type="protein sequence ID" value="GIL74560.1"/>
    <property type="molecule type" value="Genomic_DNA"/>
</dbReference>
<keyword evidence="3" id="KW-0540">Nuclease</keyword>
<protein>
    <submittedName>
        <fullName evidence="7">Uncharacterized protein</fullName>
    </submittedName>
</protein>
<evidence type="ECO:0000256" key="4">
    <source>
        <dbReference type="ARBA" id="ARBA00022759"/>
    </source>
</evidence>
<sequence length="101" mass="11122">MMKATSEDIVLRSLDNSLPMSIEVAPDASLEGTGAELLQKGKPVVFLSSKFSVADCKNTMGGQELLAVVHALREWRCCVERHAFGIKTDHNPSRFCKVYPL</sequence>
<evidence type="ECO:0000256" key="2">
    <source>
        <dbReference type="ARBA" id="ARBA00022695"/>
    </source>
</evidence>
<proteinExistence type="predicted"/>
<keyword evidence="5" id="KW-0378">Hydrolase</keyword>
<evidence type="ECO:0000256" key="1">
    <source>
        <dbReference type="ARBA" id="ARBA00022679"/>
    </source>
</evidence>
<evidence type="ECO:0000313" key="8">
    <source>
        <dbReference type="Proteomes" id="UP000747110"/>
    </source>
</evidence>
<accession>A0A8J4G2N7</accession>
<evidence type="ECO:0000256" key="5">
    <source>
        <dbReference type="ARBA" id="ARBA00022801"/>
    </source>
</evidence>
<dbReference type="GO" id="GO:0003964">
    <property type="term" value="F:RNA-directed DNA polymerase activity"/>
    <property type="evidence" value="ECO:0007669"/>
    <property type="project" value="UniProtKB-KW"/>
</dbReference>
<dbReference type="InterPro" id="IPR043502">
    <property type="entry name" value="DNA/RNA_pol_sf"/>
</dbReference>
<organism evidence="7 8">
    <name type="scientific">Volvox reticuliferus</name>
    <dbReference type="NCBI Taxonomy" id="1737510"/>
    <lineage>
        <taxon>Eukaryota</taxon>
        <taxon>Viridiplantae</taxon>
        <taxon>Chlorophyta</taxon>
        <taxon>core chlorophytes</taxon>
        <taxon>Chlorophyceae</taxon>
        <taxon>CS clade</taxon>
        <taxon>Chlamydomonadales</taxon>
        <taxon>Volvocaceae</taxon>
        <taxon>Volvox</taxon>
    </lineage>
</organism>
<dbReference type="PANTHER" id="PTHR37984:SF7">
    <property type="entry name" value="INTEGRASE CATALYTIC DOMAIN-CONTAINING PROTEIN"/>
    <property type="match status" value="1"/>
</dbReference>